<accession>A0A4Z0NGF6</accession>
<dbReference type="GO" id="GO:0003677">
    <property type="term" value="F:DNA binding"/>
    <property type="evidence" value="ECO:0007669"/>
    <property type="project" value="UniProtKB-KW"/>
</dbReference>
<evidence type="ECO:0000313" key="6">
    <source>
        <dbReference type="Proteomes" id="UP000297535"/>
    </source>
</evidence>
<name>A0A4Z0NGF6_9HYPH</name>
<feature type="domain" description="HTH crp-type" evidence="4">
    <location>
        <begin position="155"/>
        <end position="229"/>
    </location>
</feature>
<dbReference type="EMBL" id="SRLB01000037">
    <property type="protein sequence ID" value="TGD94834.1"/>
    <property type="molecule type" value="Genomic_DNA"/>
</dbReference>
<comment type="caution">
    <text evidence="5">The sequence shown here is derived from an EMBL/GenBank/DDBJ whole genome shotgun (WGS) entry which is preliminary data.</text>
</comment>
<evidence type="ECO:0000256" key="3">
    <source>
        <dbReference type="ARBA" id="ARBA00023163"/>
    </source>
</evidence>
<dbReference type="InterPro" id="IPR014710">
    <property type="entry name" value="RmlC-like_jellyroll"/>
</dbReference>
<keyword evidence="2" id="KW-0238">DNA-binding</keyword>
<keyword evidence="6" id="KW-1185">Reference proteome</keyword>
<organism evidence="5 6">
    <name type="scientific">Methylobacterium nonmethylotrophicum</name>
    <dbReference type="NCBI Taxonomy" id="1141884"/>
    <lineage>
        <taxon>Bacteria</taxon>
        <taxon>Pseudomonadati</taxon>
        <taxon>Pseudomonadota</taxon>
        <taxon>Alphaproteobacteria</taxon>
        <taxon>Hyphomicrobiales</taxon>
        <taxon>Methylobacteriaceae</taxon>
        <taxon>Methylobacterium</taxon>
    </lineage>
</organism>
<dbReference type="AlphaFoldDB" id="A0A4Z0NGF6"/>
<gene>
    <name evidence="5" type="ORF">EU555_30745</name>
</gene>
<evidence type="ECO:0000256" key="2">
    <source>
        <dbReference type="ARBA" id="ARBA00023125"/>
    </source>
</evidence>
<dbReference type="Pfam" id="PF13545">
    <property type="entry name" value="HTH_Crp_2"/>
    <property type="match status" value="1"/>
</dbReference>
<protein>
    <submittedName>
        <fullName evidence="5">Crp/Fnr family transcriptional regulator</fullName>
    </submittedName>
</protein>
<reference evidence="5 6" key="1">
    <citation type="submission" date="2019-04" db="EMBL/GenBank/DDBJ databases">
        <authorList>
            <person name="Feng G."/>
            <person name="Zhu H."/>
        </authorList>
    </citation>
    <scope>NUCLEOTIDE SEQUENCE [LARGE SCALE GENOMIC DNA]</scope>
    <source>
        <strain evidence="5 6">6HR-1</strain>
    </source>
</reference>
<dbReference type="Pfam" id="PF00027">
    <property type="entry name" value="cNMP_binding"/>
    <property type="match status" value="1"/>
</dbReference>
<proteinExistence type="predicted"/>
<dbReference type="Proteomes" id="UP000297535">
    <property type="component" value="Unassembled WGS sequence"/>
</dbReference>
<dbReference type="GO" id="GO:0006355">
    <property type="term" value="P:regulation of DNA-templated transcription"/>
    <property type="evidence" value="ECO:0007669"/>
    <property type="project" value="InterPro"/>
</dbReference>
<dbReference type="Gene3D" id="2.60.120.10">
    <property type="entry name" value="Jelly Rolls"/>
    <property type="match status" value="1"/>
</dbReference>
<dbReference type="InterPro" id="IPR000595">
    <property type="entry name" value="cNMP-bd_dom"/>
</dbReference>
<keyword evidence="3" id="KW-0804">Transcription</keyword>
<sequence length="248" mass="28263">MAANQSGDERRMTANPLIQRLNHAGFLSQVEQDALHALVLKSRCIQAREDIAQSRSTQTIPLILSGIACRYKFRPDGQRRIVHFLLPGDLYDLHASAHFASHWHLGALTRCQVVDVQRQALLDLAARHPGIAQGLWWATLVELEIEREWLVNDSRPADRRLGHLFCELLVRLQTIGLARDNSCDLRLTQVDLADAIAVSFVHINRIMQSLRNNNLIQCQRGYVKIIDYDRLCEFSEFDPAFLHLSKNA</sequence>
<evidence type="ECO:0000259" key="4">
    <source>
        <dbReference type="PROSITE" id="PS51063"/>
    </source>
</evidence>
<dbReference type="InterPro" id="IPR012318">
    <property type="entry name" value="HTH_CRP"/>
</dbReference>
<dbReference type="SUPFAM" id="SSF51206">
    <property type="entry name" value="cAMP-binding domain-like"/>
    <property type="match status" value="1"/>
</dbReference>
<keyword evidence="1" id="KW-0805">Transcription regulation</keyword>
<dbReference type="InterPro" id="IPR036390">
    <property type="entry name" value="WH_DNA-bd_sf"/>
</dbReference>
<evidence type="ECO:0000256" key="1">
    <source>
        <dbReference type="ARBA" id="ARBA00023015"/>
    </source>
</evidence>
<dbReference type="InterPro" id="IPR036388">
    <property type="entry name" value="WH-like_DNA-bd_sf"/>
</dbReference>
<evidence type="ECO:0000313" key="5">
    <source>
        <dbReference type="EMBL" id="TGD94834.1"/>
    </source>
</evidence>
<dbReference type="InterPro" id="IPR018490">
    <property type="entry name" value="cNMP-bd_dom_sf"/>
</dbReference>
<dbReference type="OrthoDB" id="7584044at2"/>
<dbReference type="SUPFAM" id="SSF46785">
    <property type="entry name" value="Winged helix' DNA-binding domain"/>
    <property type="match status" value="1"/>
</dbReference>
<dbReference type="PROSITE" id="PS51063">
    <property type="entry name" value="HTH_CRP_2"/>
    <property type="match status" value="1"/>
</dbReference>
<dbReference type="Gene3D" id="1.10.10.10">
    <property type="entry name" value="Winged helix-like DNA-binding domain superfamily/Winged helix DNA-binding domain"/>
    <property type="match status" value="1"/>
</dbReference>